<feature type="compositionally biased region" description="Basic and acidic residues" evidence="1">
    <location>
        <begin position="8"/>
        <end position="24"/>
    </location>
</feature>
<dbReference type="InterPro" id="IPR011011">
    <property type="entry name" value="Znf_FYVE_PHD"/>
</dbReference>
<dbReference type="EMBL" id="BSXW01000218">
    <property type="protein sequence ID" value="GMF15262.1"/>
    <property type="molecule type" value="Genomic_DNA"/>
</dbReference>
<proteinExistence type="predicted"/>
<organism evidence="3 4">
    <name type="scientific">Phytophthora lilii</name>
    <dbReference type="NCBI Taxonomy" id="2077276"/>
    <lineage>
        <taxon>Eukaryota</taxon>
        <taxon>Sar</taxon>
        <taxon>Stramenopiles</taxon>
        <taxon>Oomycota</taxon>
        <taxon>Peronosporomycetes</taxon>
        <taxon>Peronosporales</taxon>
        <taxon>Peronosporaceae</taxon>
        <taxon>Phytophthora</taxon>
    </lineage>
</organism>
<feature type="transmembrane region" description="Helical" evidence="2">
    <location>
        <begin position="237"/>
        <end position="255"/>
    </location>
</feature>
<protein>
    <submittedName>
        <fullName evidence="3">Unnamed protein product</fullName>
    </submittedName>
</protein>
<evidence type="ECO:0000313" key="3">
    <source>
        <dbReference type="EMBL" id="GMF15262.1"/>
    </source>
</evidence>
<evidence type="ECO:0000313" key="4">
    <source>
        <dbReference type="Proteomes" id="UP001165083"/>
    </source>
</evidence>
<dbReference type="InterPro" id="IPR013083">
    <property type="entry name" value="Znf_RING/FYVE/PHD"/>
</dbReference>
<sequence length="302" mass="32420">MNGGGGDAMKRAAEASDDERAAKQVKTEAPAGAMAAMFGAQPGAGLFFMGSQPMLSQAVPLPAQPMLAMAPSVPTTQEQHMQMQMQQRQQQQFAAAMAARRNAQQQQQAATMAMMGQQSAAPTTQQMQTNPHVASLMGTQGVSYQTAATQMQQCAAPTGMQDLLKQEPPQQQTAMPAIAPQVPVTPVVPVTSNETEEPCLVCGKKGDIFTCNGGCGLHVHPACIGEDAIFPFVGRHFVFVIHAMLWFGLLMLGLLKLNSRSALRKLLYCATKSSISGRFDKGRTKCTIGKISILTTWWHTLR</sequence>
<dbReference type="Gene3D" id="3.30.40.10">
    <property type="entry name" value="Zinc/RING finger domain, C3HC4 (zinc finger)"/>
    <property type="match status" value="1"/>
</dbReference>
<dbReference type="Proteomes" id="UP001165083">
    <property type="component" value="Unassembled WGS sequence"/>
</dbReference>
<keyword evidence="2" id="KW-0812">Transmembrane</keyword>
<feature type="region of interest" description="Disordered" evidence="1">
    <location>
        <begin position="1"/>
        <end position="24"/>
    </location>
</feature>
<accession>A0A9W6THJ2</accession>
<keyword evidence="2" id="KW-1133">Transmembrane helix</keyword>
<keyword evidence="4" id="KW-1185">Reference proteome</keyword>
<dbReference type="AlphaFoldDB" id="A0A9W6THJ2"/>
<gene>
    <name evidence="3" type="ORF">Plil01_000520700</name>
</gene>
<dbReference type="OrthoDB" id="10660405at2759"/>
<name>A0A9W6THJ2_9STRA</name>
<evidence type="ECO:0000256" key="2">
    <source>
        <dbReference type="SAM" id="Phobius"/>
    </source>
</evidence>
<dbReference type="SUPFAM" id="SSF57903">
    <property type="entry name" value="FYVE/PHD zinc finger"/>
    <property type="match status" value="1"/>
</dbReference>
<keyword evidence="2" id="KW-0472">Membrane</keyword>
<comment type="caution">
    <text evidence="3">The sequence shown here is derived from an EMBL/GenBank/DDBJ whole genome shotgun (WGS) entry which is preliminary data.</text>
</comment>
<reference evidence="3" key="1">
    <citation type="submission" date="2023-04" db="EMBL/GenBank/DDBJ databases">
        <title>Phytophthora lilii NBRC 32176.</title>
        <authorList>
            <person name="Ichikawa N."/>
            <person name="Sato H."/>
            <person name="Tonouchi N."/>
        </authorList>
    </citation>
    <scope>NUCLEOTIDE SEQUENCE</scope>
    <source>
        <strain evidence="3">NBRC 32176</strain>
    </source>
</reference>
<evidence type="ECO:0000256" key="1">
    <source>
        <dbReference type="SAM" id="MobiDB-lite"/>
    </source>
</evidence>